<feature type="domain" description="Intradiol ring-cleavage dioxygenases" evidence="4">
    <location>
        <begin position="66"/>
        <end position="182"/>
    </location>
</feature>
<evidence type="ECO:0000313" key="6">
    <source>
        <dbReference type="Proteomes" id="UP001200145"/>
    </source>
</evidence>
<dbReference type="PANTHER" id="PTHR33711:SF10">
    <property type="entry name" value="INTRADIOL RING-CLEAVAGE DIOXYGENASES DOMAIN-CONTAINING PROTEIN"/>
    <property type="match status" value="1"/>
</dbReference>
<keyword evidence="2" id="KW-0223">Dioxygenase</keyword>
<proteinExistence type="inferred from homology"/>
<dbReference type="SUPFAM" id="SSF49482">
    <property type="entry name" value="Aromatic compound dioxygenase"/>
    <property type="match status" value="1"/>
</dbReference>
<comment type="similarity">
    <text evidence="1">Belongs to the intradiol ring-cleavage dioxygenase family.</text>
</comment>
<dbReference type="EMBL" id="JAKEVY010000006">
    <property type="protein sequence ID" value="MCF1716822.1"/>
    <property type="molecule type" value="Genomic_DNA"/>
</dbReference>
<evidence type="ECO:0000256" key="2">
    <source>
        <dbReference type="ARBA" id="ARBA00022964"/>
    </source>
</evidence>
<dbReference type="Proteomes" id="UP001200145">
    <property type="component" value="Unassembled WGS sequence"/>
</dbReference>
<sequence>MIFSVPLSQTLISLAIVLLGTLVSCKGQPVSSQVQTISKGKIGGSCEGCELIFVGMPAEIKAVDTSAGWSEKGQRLLIAGTIYQADGETPAQGVVLYYWQTDVNGLYTPAAGQDQLTLPHGHIRGWVKTDEKGRYEIYTIRPGAYPRESMPAHVHFFLLEPGANEAYYTEDLNFDDDPLLITHLKKYLPENRGGSGIARILLRDGIQVAEHDIILGLNIPNHPKVARTGSGLAVGEDQPSFIPYHAYGPDKGTRTCPVCKYGRYHGLLYFVGNRPDWPAIRSWLTYLEKESAIRQQRKILR</sequence>
<evidence type="ECO:0000313" key="5">
    <source>
        <dbReference type="EMBL" id="MCF1716822.1"/>
    </source>
</evidence>
<dbReference type="Pfam" id="PF00775">
    <property type="entry name" value="Dioxygenase_C"/>
    <property type="match status" value="1"/>
</dbReference>
<protein>
    <recommendedName>
        <fullName evidence="4">Intradiol ring-cleavage dioxygenases domain-containing protein</fullName>
    </recommendedName>
</protein>
<keyword evidence="6" id="KW-1185">Reference proteome</keyword>
<organism evidence="5 6">
    <name type="scientific">Flavihumibacter fluminis</name>
    <dbReference type="NCBI Taxonomy" id="2909236"/>
    <lineage>
        <taxon>Bacteria</taxon>
        <taxon>Pseudomonadati</taxon>
        <taxon>Bacteroidota</taxon>
        <taxon>Chitinophagia</taxon>
        <taxon>Chitinophagales</taxon>
        <taxon>Chitinophagaceae</taxon>
        <taxon>Flavihumibacter</taxon>
    </lineage>
</organism>
<dbReference type="CDD" id="cd00421">
    <property type="entry name" value="intradiol_dioxygenase"/>
    <property type="match status" value="1"/>
</dbReference>
<evidence type="ECO:0000256" key="1">
    <source>
        <dbReference type="ARBA" id="ARBA00007825"/>
    </source>
</evidence>
<name>A0ABS9BMT8_9BACT</name>
<reference evidence="5 6" key="1">
    <citation type="submission" date="2022-01" db="EMBL/GenBank/DDBJ databases">
        <title>Flavihumibacter sp. nov., isolated from sediment of a river.</title>
        <authorList>
            <person name="Liu H."/>
        </authorList>
    </citation>
    <scope>NUCLEOTIDE SEQUENCE [LARGE SCALE GENOMIC DNA]</scope>
    <source>
        <strain evidence="5 6">RY-1</strain>
    </source>
</reference>
<dbReference type="PANTHER" id="PTHR33711">
    <property type="entry name" value="DIOXYGENASE, PUTATIVE (AFU_ORTHOLOGUE AFUA_2G02910)-RELATED"/>
    <property type="match status" value="1"/>
</dbReference>
<comment type="caution">
    <text evidence="5">The sequence shown here is derived from an EMBL/GenBank/DDBJ whole genome shotgun (WGS) entry which is preliminary data.</text>
</comment>
<evidence type="ECO:0000256" key="3">
    <source>
        <dbReference type="ARBA" id="ARBA00023002"/>
    </source>
</evidence>
<accession>A0ABS9BMT8</accession>
<dbReference type="Gene3D" id="2.60.130.10">
    <property type="entry name" value="Aromatic compound dioxygenase"/>
    <property type="match status" value="1"/>
</dbReference>
<gene>
    <name evidence="5" type="ORF">L0U88_19425</name>
</gene>
<dbReference type="InterPro" id="IPR050770">
    <property type="entry name" value="Intradiol_RC_Dioxygenase"/>
</dbReference>
<evidence type="ECO:0000259" key="4">
    <source>
        <dbReference type="Pfam" id="PF00775"/>
    </source>
</evidence>
<dbReference type="RefSeq" id="WP_234868321.1">
    <property type="nucleotide sequence ID" value="NZ_JAKEVY010000006.1"/>
</dbReference>
<dbReference type="InterPro" id="IPR015889">
    <property type="entry name" value="Intradiol_dOase_core"/>
</dbReference>
<keyword evidence="3" id="KW-0560">Oxidoreductase</keyword>
<dbReference type="InterPro" id="IPR000627">
    <property type="entry name" value="Intradiol_dOase_C"/>
</dbReference>